<dbReference type="PANTHER" id="PTHR43128">
    <property type="entry name" value="L-2-HYDROXYCARBOXYLATE DEHYDROGENASE (NAD(P)(+))"/>
    <property type="match status" value="1"/>
</dbReference>
<reference evidence="13" key="2">
    <citation type="submission" date="2012-07" db="EMBL/GenBank/DDBJ databases">
        <title>Complete genome sequence of 'Candidatus Mycoplasma haemolamae'.</title>
        <authorList>
            <person name="Guimaraes A.M.S."/>
            <person name="Toth B."/>
            <person name="Santos A.P."/>
            <person name="Nascimento N.C."/>
            <person name="Sojka J.E."/>
            <person name="Messick J.B."/>
        </authorList>
    </citation>
    <scope>NUCLEOTIDE SEQUENCE [LARGE SCALE GENOMIC DNA]</scope>
    <source>
        <strain evidence="13">Purdue</strain>
    </source>
</reference>
<evidence type="ECO:0000256" key="3">
    <source>
        <dbReference type="ARBA" id="ARBA00012967"/>
    </source>
</evidence>
<dbReference type="CDD" id="cd05291">
    <property type="entry name" value="HicDH_like"/>
    <property type="match status" value="1"/>
</dbReference>
<feature type="binding site" evidence="7">
    <location>
        <begin position="120"/>
        <end position="123"/>
    </location>
    <ligand>
        <name>substrate</name>
    </ligand>
</feature>
<feature type="active site" description="Proton acceptor" evidence="7 8">
    <location>
        <position position="176"/>
    </location>
</feature>
<dbReference type="PATRIC" id="fig|1212765.3.peg.124"/>
<dbReference type="PROSITE" id="PS00064">
    <property type="entry name" value="L_LDH"/>
    <property type="match status" value="1"/>
</dbReference>
<dbReference type="EC" id="1.1.1.27" evidence="3 7"/>
<keyword evidence="4 7" id="KW-0560">Oxidoreductase</keyword>
<dbReference type="AlphaFoldDB" id="I7CIJ0"/>
<dbReference type="GO" id="GO:0004459">
    <property type="term" value="F:L-lactate dehydrogenase (NAD+) activity"/>
    <property type="evidence" value="ECO:0007669"/>
    <property type="project" value="UniProtKB-UniRule"/>
</dbReference>
<keyword evidence="7" id="KW-0597">Phosphoprotein</keyword>
<dbReference type="UniPathway" id="UPA00554">
    <property type="reaction ID" value="UER00611"/>
</dbReference>
<organism evidence="12 13">
    <name type="scientific">Mycoplasma haematolamae (strain Purdue)</name>
    <dbReference type="NCBI Taxonomy" id="1212765"/>
    <lineage>
        <taxon>Bacteria</taxon>
        <taxon>Bacillati</taxon>
        <taxon>Mycoplasmatota</taxon>
        <taxon>Mollicutes</taxon>
        <taxon>Mycoplasmataceae</taxon>
        <taxon>Mycoplasma</taxon>
    </lineage>
</organism>
<feature type="domain" description="Lactate/malate dehydrogenase N-terminal" evidence="10">
    <location>
        <begin position="3"/>
        <end position="142"/>
    </location>
</feature>
<dbReference type="NCBIfam" id="TIGR01771">
    <property type="entry name" value="L-LDH-NAD"/>
    <property type="match status" value="1"/>
</dbReference>
<dbReference type="InterPro" id="IPR022383">
    <property type="entry name" value="Lactate/malate_DH_C"/>
</dbReference>
<evidence type="ECO:0000259" key="10">
    <source>
        <dbReference type="Pfam" id="PF00056"/>
    </source>
</evidence>
<dbReference type="GO" id="GO:0006096">
    <property type="term" value="P:glycolytic process"/>
    <property type="evidence" value="ECO:0007669"/>
    <property type="project" value="UniProtKB-UniRule"/>
</dbReference>
<feature type="binding site" evidence="7">
    <location>
        <position position="234"/>
    </location>
    <ligand>
        <name>substrate</name>
    </ligand>
</feature>
<evidence type="ECO:0000256" key="8">
    <source>
        <dbReference type="PIRSR" id="PIRSR000102-1"/>
    </source>
</evidence>
<evidence type="ECO:0000259" key="11">
    <source>
        <dbReference type="Pfam" id="PF02866"/>
    </source>
</evidence>
<dbReference type="SUPFAM" id="SSF51735">
    <property type="entry name" value="NAD(P)-binding Rossmann-fold domains"/>
    <property type="match status" value="1"/>
</dbReference>
<protein>
    <recommendedName>
        <fullName evidence="3 7">L-lactate dehydrogenase</fullName>
        <shortName evidence="7">L-LDH</shortName>
        <ecNumber evidence="3 7">1.1.1.27</ecNumber>
    </recommendedName>
</protein>
<sequence length="319" mass="34896">MAVKVAVIGCGAVGSSFLYSAIHQNLAAEFGLIDYNVEFARGQALDLEDSTPYLTAEARVKVIDYSNLKDYDYIVITAGRPQKEGETRLEMIKDNANIMKGIAENVKSSGFKGIVLICSNPVDVLTYVFQKVTGFPANKVVGSGTVLDSARLRLEVSKALEIPTASLEGAFVIGEHGDSSLVTFSMMRVGGLSLNSCEEVSYPNSPYCCSDYEEKLEKVVYRKAYEIINRKRATHYGIGAALVKILQAMIFDKNEILPVSALLNGEYGVSDVVIGAPAMINKDGIKKVLEFPLKEKELKKFRSSAEILSKNIDLIRDLI</sequence>
<name>I7CIJ0_MYCHA</name>
<dbReference type="STRING" id="1212765.MHLP_00495"/>
<accession>I7CIJ0</accession>
<dbReference type="Pfam" id="PF02866">
    <property type="entry name" value="Ldh_1_C"/>
    <property type="match status" value="1"/>
</dbReference>
<comment type="caution">
    <text evidence="7">Lacks conserved residue(s) required for the propagation of feature annotation.</text>
</comment>
<dbReference type="HOGENOM" id="CLU_045401_1_2_14"/>
<evidence type="ECO:0000313" key="12">
    <source>
        <dbReference type="EMBL" id="AFO51679.1"/>
    </source>
</evidence>
<evidence type="ECO:0000256" key="4">
    <source>
        <dbReference type="ARBA" id="ARBA00023002"/>
    </source>
</evidence>
<feature type="binding site" evidence="7">
    <location>
        <position position="65"/>
    </location>
    <ligand>
        <name>NAD(+)</name>
        <dbReference type="ChEBI" id="CHEBI:57540"/>
    </ligand>
</feature>
<feature type="modified residue" description="Phosphotyrosine" evidence="7">
    <location>
        <position position="225"/>
    </location>
</feature>
<dbReference type="HAMAP" id="MF_00488">
    <property type="entry name" value="Lactate_dehydrog"/>
    <property type="match status" value="1"/>
</dbReference>
<feature type="binding site" evidence="7">
    <location>
        <position position="88"/>
    </location>
    <ligand>
        <name>substrate</name>
    </ligand>
</feature>
<dbReference type="PIRSF" id="PIRSF000102">
    <property type="entry name" value="Lac_mal_DH"/>
    <property type="match status" value="1"/>
</dbReference>
<evidence type="ECO:0000313" key="13">
    <source>
        <dbReference type="Proteomes" id="UP000006502"/>
    </source>
</evidence>
<evidence type="ECO:0000256" key="6">
    <source>
        <dbReference type="ARBA" id="ARBA00049258"/>
    </source>
</evidence>
<comment type="function">
    <text evidence="7">Catalyzes the conversion of lactate to pyruvate.</text>
</comment>
<gene>
    <name evidence="7" type="primary">ldh</name>
    <name evidence="12" type="ordered locus">MHLP_00495</name>
</gene>
<feature type="domain" description="Lactate/malate dehydrogenase C-terminal" evidence="11">
    <location>
        <begin position="145"/>
        <end position="315"/>
    </location>
</feature>
<dbReference type="Gene3D" id="3.90.110.10">
    <property type="entry name" value="Lactate dehydrogenase/glycoside hydrolase, family 4, C-terminal"/>
    <property type="match status" value="1"/>
</dbReference>
<dbReference type="PANTHER" id="PTHR43128:SF16">
    <property type="entry name" value="L-LACTATE DEHYDROGENASE"/>
    <property type="match status" value="1"/>
</dbReference>
<evidence type="ECO:0000256" key="2">
    <source>
        <dbReference type="ARBA" id="ARBA00006054"/>
    </source>
</evidence>
<comment type="subcellular location">
    <subcellularLocation>
        <location evidence="7">Cytoplasm</location>
    </subcellularLocation>
</comment>
<evidence type="ECO:0000256" key="1">
    <source>
        <dbReference type="ARBA" id="ARBA00004843"/>
    </source>
</evidence>
<feature type="binding site" evidence="9">
    <location>
        <position position="95"/>
    </location>
    <ligand>
        <name>NAD(+)</name>
        <dbReference type="ChEBI" id="CHEBI:57540"/>
    </ligand>
</feature>
<dbReference type="InterPro" id="IPR015955">
    <property type="entry name" value="Lactate_DH/Glyco_Ohase_4_C"/>
</dbReference>
<comment type="subunit">
    <text evidence="7">Homotetramer.</text>
</comment>
<reference evidence="12 13" key="1">
    <citation type="journal article" date="2012" name="J. Bacteriol.">
        <title>Genome Sequence of "Candidatus Mycoplasma haemolamae" Strain Purdue, a Red Blood Cell Pathogen of Alpacas (Vicugna pacos) and Llamas (Lama glama).</title>
        <authorList>
            <person name="Guimaraes A.M."/>
            <person name="Toth B."/>
            <person name="Santos A.P."/>
            <person name="do Nascimento N.C."/>
            <person name="Kritchevsky J.E."/>
            <person name="Messick J.B."/>
        </authorList>
    </citation>
    <scope>NUCLEOTIDE SEQUENCE [LARGE SCALE GENOMIC DNA]</scope>
    <source>
        <strain evidence="12 13">Purdue</strain>
    </source>
</reference>
<dbReference type="SUPFAM" id="SSF56327">
    <property type="entry name" value="LDH C-terminal domain-like"/>
    <property type="match status" value="1"/>
</dbReference>
<evidence type="ECO:0000256" key="5">
    <source>
        <dbReference type="ARBA" id="ARBA00023027"/>
    </source>
</evidence>
<keyword evidence="5 7" id="KW-0520">NAD</keyword>
<dbReference type="InterPro" id="IPR011304">
    <property type="entry name" value="L-lactate_DH"/>
</dbReference>
<dbReference type="GO" id="GO:0006089">
    <property type="term" value="P:lactate metabolic process"/>
    <property type="evidence" value="ECO:0007669"/>
    <property type="project" value="TreeGrafter"/>
</dbReference>
<proteinExistence type="inferred from homology"/>
<feature type="binding site" evidence="7 9">
    <location>
        <position position="34"/>
    </location>
    <ligand>
        <name>NAD(+)</name>
        <dbReference type="ChEBI" id="CHEBI:57540"/>
    </ligand>
</feature>
<dbReference type="InterPro" id="IPR018177">
    <property type="entry name" value="L-lactate_DH_AS"/>
</dbReference>
<evidence type="ECO:0000256" key="9">
    <source>
        <dbReference type="PIRSR" id="PIRSR000102-3"/>
    </source>
</evidence>
<dbReference type="Proteomes" id="UP000006502">
    <property type="component" value="Chromosome"/>
</dbReference>
<keyword evidence="13" id="KW-1185">Reference proteome</keyword>
<feature type="binding site" evidence="9">
    <location>
        <begin position="9"/>
        <end position="14"/>
    </location>
    <ligand>
        <name>NAD(+)</name>
        <dbReference type="ChEBI" id="CHEBI:57540"/>
    </ligand>
</feature>
<feature type="binding site" evidence="7">
    <location>
        <position position="143"/>
    </location>
    <ligand>
        <name>NAD(+)</name>
        <dbReference type="ChEBI" id="CHEBI:57540"/>
    </ligand>
</feature>
<evidence type="ECO:0000256" key="7">
    <source>
        <dbReference type="HAMAP-Rule" id="MF_00488"/>
    </source>
</evidence>
<comment type="similarity">
    <text evidence="2 7">Belongs to the LDH/MDH superfamily. LDH family.</text>
</comment>
<comment type="pathway">
    <text evidence="1 7">Fermentation; pyruvate fermentation to lactate; (S)-lactate from pyruvate: step 1/1.</text>
</comment>
<dbReference type="GO" id="GO:0005737">
    <property type="term" value="C:cytoplasm"/>
    <property type="evidence" value="ECO:0007669"/>
    <property type="project" value="UniProtKB-SubCell"/>
</dbReference>
<dbReference type="EMBL" id="CP003731">
    <property type="protein sequence ID" value="AFO51679.1"/>
    <property type="molecule type" value="Genomic_DNA"/>
</dbReference>
<dbReference type="OrthoDB" id="9802969at2"/>
<dbReference type="Gene3D" id="3.40.50.720">
    <property type="entry name" value="NAD(P)-binding Rossmann-like Domain"/>
    <property type="match status" value="1"/>
</dbReference>
<dbReference type="InterPro" id="IPR001557">
    <property type="entry name" value="L-lactate/malate_DH"/>
</dbReference>
<dbReference type="PRINTS" id="PR00086">
    <property type="entry name" value="LLDHDRGNASE"/>
</dbReference>
<feature type="binding site" evidence="7">
    <location>
        <position position="13"/>
    </location>
    <ligand>
        <name>NAD(+)</name>
        <dbReference type="ChEBI" id="CHEBI:57540"/>
    </ligand>
</feature>
<dbReference type="NCBIfam" id="NF000824">
    <property type="entry name" value="PRK00066.1"/>
    <property type="match status" value="1"/>
</dbReference>
<dbReference type="KEGG" id="mhl:MHLP_00495"/>
<feature type="binding site" evidence="7">
    <location>
        <position position="82"/>
    </location>
    <ligand>
        <name>substrate</name>
    </ligand>
</feature>
<keyword evidence="7" id="KW-0963">Cytoplasm</keyword>
<dbReference type="Pfam" id="PF00056">
    <property type="entry name" value="Ldh_1_N"/>
    <property type="match status" value="1"/>
</dbReference>
<dbReference type="InterPro" id="IPR001236">
    <property type="entry name" value="Lactate/malate_DH_N"/>
</dbReference>
<feature type="binding site" evidence="7">
    <location>
        <begin position="148"/>
        <end position="151"/>
    </location>
    <ligand>
        <name>substrate</name>
    </ligand>
</feature>
<comment type="catalytic activity">
    <reaction evidence="6 7">
        <text>(S)-lactate + NAD(+) = pyruvate + NADH + H(+)</text>
        <dbReference type="Rhea" id="RHEA:23444"/>
        <dbReference type="ChEBI" id="CHEBI:15361"/>
        <dbReference type="ChEBI" id="CHEBI:15378"/>
        <dbReference type="ChEBI" id="CHEBI:16651"/>
        <dbReference type="ChEBI" id="CHEBI:57540"/>
        <dbReference type="ChEBI" id="CHEBI:57945"/>
        <dbReference type="EC" id="1.1.1.27"/>
    </reaction>
</comment>
<dbReference type="InterPro" id="IPR036291">
    <property type="entry name" value="NAD(P)-bd_dom_sf"/>
</dbReference>